<evidence type="ECO:0000259" key="1">
    <source>
        <dbReference type="Pfam" id="PF19266"/>
    </source>
</evidence>
<proteinExistence type="predicted"/>
<comment type="caution">
    <text evidence="2">The sequence shown here is derived from an EMBL/GenBank/DDBJ whole genome shotgun (WGS) entry which is preliminary data.</text>
</comment>
<evidence type="ECO:0000313" key="2">
    <source>
        <dbReference type="EMBL" id="MDO5974922.1"/>
    </source>
</evidence>
<dbReference type="Proteomes" id="UP001176806">
    <property type="component" value="Unassembled WGS sequence"/>
</dbReference>
<keyword evidence="3" id="KW-1185">Reference proteome</keyword>
<organism evidence="2 3">
    <name type="scientific">Flavivirga jejuensis</name>
    <dbReference type="NCBI Taxonomy" id="870487"/>
    <lineage>
        <taxon>Bacteria</taxon>
        <taxon>Pseudomonadati</taxon>
        <taxon>Bacteroidota</taxon>
        <taxon>Flavobacteriia</taxon>
        <taxon>Flavobacteriales</taxon>
        <taxon>Flavobacteriaceae</taxon>
        <taxon>Flavivirga</taxon>
    </lineage>
</organism>
<reference evidence="2" key="1">
    <citation type="submission" date="2023-07" db="EMBL/GenBank/DDBJ databases">
        <title>Two novel species in the genus Flavivirga.</title>
        <authorList>
            <person name="Kwon K."/>
        </authorList>
    </citation>
    <scope>NUCLEOTIDE SEQUENCE</scope>
    <source>
        <strain evidence="2">KACC 14158</strain>
    </source>
</reference>
<name>A0ABT8WPS8_9FLAO</name>
<sequence>MSIKSGKLEKMTIIAYKDEGFSSRVGRIKVQVNPSSYNQTKKHNYTETPTIGGTQIFRFGNEEAETQTFEFIFDESGVIPESSKETVKNQVKKFVKLVYQVNGEIHTPNNILLSWGTLQFRCFCESIDIEYTHFNRNGIPIRAKIKADFKQKITHKQYQKKVQKNSPDMTHYKVVSAGVNLPGIAYNVYKDPSYCIELAQFNKLDSFRNLKQGIEIIVPPLKA</sequence>
<dbReference type="EMBL" id="JAUOEL010000004">
    <property type="protein sequence ID" value="MDO5974922.1"/>
    <property type="molecule type" value="Genomic_DNA"/>
</dbReference>
<dbReference type="Pfam" id="PF19266">
    <property type="entry name" value="CIS_tube"/>
    <property type="match status" value="1"/>
</dbReference>
<gene>
    <name evidence="2" type="ORF">Q4Q40_12055</name>
</gene>
<protein>
    <recommendedName>
        <fullName evidence="1">Contractile injection system tube protein N-terminal domain-containing protein</fullName>
    </recommendedName>
</protein>
<feature type="domain" description="Contractile injection system tube protein N-terminal" evidence="1">
    <location>
        <begin position="7"/>
        <end position="157"/>
    </location>
</feature>
<accession>A0ABT8WPS8</accession>
<evidence type="ECO:0000313" key="3">
    <source>
        <dbReference type="Proteomes" id="UP001176806"/>
    </source>
</evidence>
<dbReference type="InterPro" id="IPR045361">
    <property type="entry name" value="CIS_tube_prot_N"/>
</dbReference>
<dbReference type="RefSeq" id="WP_303302074.1">
    <property type="nucleotide sequence ID" value="NZ_BAABDA010000018.1"/>
</dbReference>